<proteinExistence type="predicted"/>
<comment type="caution">
    <text evidence="1">The sequence shown here is derived from an EMBL/GenBank/DDBJ whole genome shotgun (WGS) entry which is preliminary data.</text>
</comment>
<gene>
    <name evidence="1" type="ORF">QQ008_10965</name>
</gene>
<sequence>MLKIGNGSLSIKGTDRKDVLIKYMAKETVAKDADGGVPGLSIKEKSNFLFIDYDSARAGIDLNIEVPLECDMELRTFNHGDIRITNVNGFIKAQNSKGDITAKKISGAISTKTNDGQIEVELLKAVPNTQMAFISGGQDMDVTLPKDIQANLFVKNKGGKLYTNYKLEVTNTKPSYKFERIDAGEFQITKEDWMSSPINGGGPEVVIRNSNGDIYLRSK</sequence>
<accession>A0ABT8KME6</accession>
<name>A0ABT8KME6_9BACT</name>
<dbReference type="EMBL" id="JAUJEA010000003">
    <property type="protein sequence ID" value="MDN5201890.1"/>
    <property type="molecule type" value="Genomic_DNA"/>
</dbReference>
<organism evidence="1 2">
    <name type="scientific">Splendidivirga corallicola</name>
    <dbReference type="NCBI Taxonomy" id="3051826"/>
    <lineage>
        <taxon>Bacteria</taxon>
        <taxon>Pseudomonadati</taxon>
        <taxon>Bacteroidota</taxon>
        <taxon>Cytophagia</taxon>
        <taxon>Cytophagales</taxon>
        <taxon>Splendidivirgaceae</taxon>
        <taxon>Splendidivirga</taxon>
    </lineage>
</organism>
<protein>
    <submittedName>
        <fullName evidence="1">DUF4097 family beta strand repeat-containing protein</fullName>
    </submittedName>
</protein>
<keyword evidence="2" id="KW-1185">Reference proteome</keyword>
<evidence type="ECO:0000313" key="1">
    <source>
        <dbReference type="EMBL" id="MDN5201890.1"/>
    </source>
</evidence>
<reference evidence="1" key="1">
    <citation type="submission" date="2023-06" db="EMBL/GenBank/DDBJ databases">
        <title>Genomic of Parafulvivirga corallium.</title>
        <authorList>
            <person name="Wang G."/>
        </authorList>
    </citation>
    <scope>NUCLEOTIDE SEQUENCE</scope>
    <source>
        <strain evidence="1">BMA10</strain>
    </source>
</reference>
<dbReference type="Proteomes" id="UP001172082">
    <property type="component" value="Unassembled WGS sequence"/>
</dbReference>
<evidence type="ECO:0000313" key="2">
    <source>
        <dbReference type="Proteomes" id="UP001172082"/>
    </source>
</evidence>